<comment type="caution">
    <text evidence="1">The sequence shown here is derived from an EMBL/GenBank/DDBJ whole genome shotgun (WGS) entry which is preliminary data.</text>
</comment>
<name>A0A7M4DGU5_9MICO</name>
<evidence type="ECO:0000313" key="2">
    <source>
        <dbReference type="Proteomes" id="UP000419743"/>
    </source>
</evidence>
<dbReference type="AlphaFoldDB" id="A0A7M4DGU5"/>
<keyword evidence="2" id="KW-1185">Reference proteome</keyword>
<dbReference type="EMBL" id="CACRYJ010000017">
    <property type="protein sequence ID" value="VZO36138.1"/>
    <property type="molecule type" value="Genomic_DNA"/>
</dbReference>
<gene>
    <name evidence="1" type="ORF">HALOF300_01342</name>
</gene>
<dbReference type="InterPro" id="IPR036390">
    <property type="entry name" value="WH_DNA-bd_sf"/>
</dbReference>
<dbReference type="Proteomes" id="UP000419743">
    <property type="component" value="Unassembled WGS sequence"/>
</dbReference>
<dbReference type="SUPFAM" id="SSF46785">
    <property type="entry name" value="Winged helix' DNA-binding domain"/>
    <property type="match status" value="1"/>
</dbReference>
<reference evidence="1 2" key="1">
    <citation type="submission" date="2019-11" db="EMBL/GenBank/DDBJ databases">
        <authorList>
            <person name="Criscuolo A."/>
        </authorList>
    </citation>
    <scope>NUCLEOTIDE SEQUENCE [LARGE SCALE GENOMIC DNA]</scope>
    <source>
        <strain evidence="1">CIP111667</strain>
    </source>
</reference>
<evidence type="ECO:0000313" key="1">
    <source>
        <dbReference type="EMBL" id="VZO36138.1"/>
    </source>
</evidence>
<proteinExistence type="predicted"/>
<accession>A0A7M4DGU5</accession>
<organism evidence="1 2">
    <name type="scientific">Occultella aeris</name>
    <dbReference type="NCBI Taxonomy" id="2761496"/>
    <lineage>
        <taxon>Bacteria</taxon>
        <taxon>Bacillati</taxon>
        <taxon>Actinomycetota</taxon>
        <taxon>Actinomycetes</taxon>
        <taxon>Micrococcales</taxon>
        <taxon>Ruaniaceae</taxon>
        <taxon>Occultella</taxon>
    </lineage>
</organism>
<protein>
    <submittedName>
        <fullName evidence="1">Uncharacterized protein</fullName>
    </submittedName>
</protein>
<sequence>MSPVPTRFGETTIPFGPQLIGQTEKALNAVLRTIIATHELTEAQWVTLRLTSQFDGTGSFEDHLADRTQFPDPSSLVSELALRGLLTGQRLTEAGDDLVAVIGNRIAQVTGPIWDSLDAEDVATTGRVLNAVLERTREVLRSSR</sequence>
<dbReference type="Gene3D" id="1.10.10.10">
    <property type="entry name" value="Winged helix-like DNA-binding domain superfamily/Winged helix DNA-binding domain"/>
    <property type="match status" value="1"/>
</dbReference>
<dbReference type="InterPro" id="IPR036388">
    <property type="entry name" value="WH-like_DNA-bd_sf"/>
</dbReference>
<dbReference type="RefSeq" id="WP_156740153.1">
    <property type="nucleotide sequence ID" value="NZ_CACRYJ010000017.1"/>
</dbReference>